<protein>
    <recommendedName>
        <fullName evidence="4">DUF2530 domain-containing protein</fullName>
    </recommendedName>
</protein>
<keyword evidence="1" id="KW-0472">Membrane</keyword>
<comment type="caution">
    <text evidence="2">The sequence shown here is derived from an EMBL/GenBank/DDBJ whole genome shotgun (WGS) entry which is preliminary data.</text>
</comment>
<evidence type="ECO:0000313" key="2">
    <source>
        <dbReference type="EMBL" id="EYR62640.1"/>
    </source>
</evidence>
<evidence type="ECO:0000256" key="1">
    <source>
        <dbReference type="SAM" id="Phobius"/>
    </source>
</evidence>
<name>A0A021VRG3_9CELL</name>
<keyword evidence="1" id="KW-1133">Transmembrane helix</keyword>
<dbReference type="EMBL" id="AXCW01000199">
    <property type="protein sequence ID" value="EYR62640.1"/>
    <property type="molecule type" value="Genomic_DNA"/>
</dbReference>
<dbReference type="Pfam" id="PF10745">
    <property type="entry name" value="DUF2530"/>
    <property type="match status" value="1"/>
</dbReference>
<feature type="transmembrane region" description="Helical" evidence="1">
    <location>
        <begin position="50"/>
        <end position="69"/>
    </location>
</feature>
<dbReference type="InterPro" id="IPR019681">
    <property type="entry name" value="DUF2530"/>
</dbReference>
<keyword evidence="3" id="KW-1185">Reference proteome</keyword>
<keyword evidence="1" id="KW-0812">Transmembrane</keyword>
<feature type="transmembrane region" description="Helical" evidence="1">
    <location>
        <begin position="21"/>
        <end position="44"/>
    </location>
</feature>
<dbReference type="RefSeq" id="WP_034227514.1">
    <property type="nucleotide sequence ID" value="NZ_AXCW01000199.1"/>
</dbReference>
<organism evidence="2 3">
    <name type="scientific">Actinotalea ferrariae CF5-4</name>
    <dbReference type="NCBI Taxonomy" id="948458"/>
    <lineage>
        <taxon>Bacteria</taxon>
        <taxon>Bacillati</taxon>
        <taxon>Actinomycetota</taxon>
        <taxon>Actinomycetes</taxon>
        <taxon>Micrococcales</taxon>
        <taxon>Cellulomonadaceae</taxon>
        <taxon>Actinotalea</taxon>
    </lineage>
</organism>
<proteinExistence type="predicted"/>
<dbReference type="AlphaFoldDB" id="A0A021VRG3"/>
<evidence type="ECO:0008006" key="4">
    <source>
        <dbReference type="Google" id="ProtNLM"/>
    </source>
</evidence>
<gene>
    <name evidence="2" type="ORF">N866_06715</name>
</gene>
<dbReference type="Proteomes" id="UP000019753">
    <property type="component" value="Unassembled WGS sequence"/>
</dbReference>
<evidence type="ECO:0000313" key="3">
    <source>
        <dbReference type="Proteomes" id="UP000019753"/>
    </source>
</evidence>
<sequence>MTTRRPSLLEPSRLEPVHLDLRKVFLGGIALWTVALVVSLVLVATGQVGVRIPWICAAGVALGGLALLWERRNRART</sequence>
<reference evidence="2 3" key="1">
    <citation type="submission" date="2014-01" db="EMBL/GenBank/DDBJ databases">
        <title>Actinotalea ferrariae CF5-4.</title>
        <authorList>
            <person name="Chen F."/>
            <person name="Li Y."/>
            <person name="Wang G."/>
        </authorList>
    </citation>
    <scope>NUCLEOTIDE SEQUENCE [LARGE SCALE GENOMIC DNA]</scope>
    <source>
        <strain evidence="2 3">CF5-4</strain>
    </source>
</reference>
<accession>A0A021VRG3</accession>